<proteinExistence type="predicted"/>
<gene>
    <name evidence="4" type="ORF">ABT322_37965</name>
</gene>
<dbReference type="PRINTS" id="PR00455">
    <property type="entry name" value="HTHTETR"/>
</dbReference>
<dbReference type="InterPro" id="IPR009057">
    <property type="entry name" value="Homeodomain-like_sf"/>
</dbReference>
<dbReference type="EMBL" id="JBEPCV010000066">
    <property type="protein sequence ID" value="MER6909414.1"/>
    <property type="molecule type" value="Genomic_DNA"/>
</dbReference>
<evidence type="ECO:0000313" key="4">
    <source>
        <dbReference type="EMBL" id="MER6909414.1"/>
    </source>
</evidence>
<evidence type="ECO:0000313" key="5">
    <source>
        <dbReference type="Proteomes" id="UP001490330"/>
    </source>
</evidence>
<organism evidence="4 5">
    <name type="scientific">Streptomyces flaveolus</name>
    <dbReference type="NCBI Taxonomy" id="67297"/>
    <lineage>
        <taxon>Bacteria</taxon>
        <taxon>Bacillati</taxon>
        <taxon>Actinomycetota</taxon>
        <taxon>Actinomycetes</taxon>
        <taxon>Kitasatosporales</taxon>
        <taxon>Streptomycetaceae</taxon>
        <taxon>Streptomyces</taxon>
    </lineage>
</organism>
<evidence type="ECO:0000256" key="2">
    <source>
        <dbReference type="PROSITE-ProRule" id="PRU00335"/>
    </source>
</evidence>
<dbReference type="SUPFAM" id="SSF46689">
    <property type="entry name" value="Homeodomain-like"/>
    <property type="match status" value="1"/>
</dbReference>
<sequence>MEPVLLALMRSSGAPSVLESAFAEAVEGAGRDDEVSARLLDAAYEQFCRMGIKRSTMADVARLAGVSRITVYRRFATKDQLVEQVVRREFRRYFDRFILDIQDADTVADRVVVGFVSSLKAIRHNRLIGGLITAEPDAVVPSMTSDGGRTLAVVQQFVASRLLQEQRAGNIAGHVQVDLVAEMMVRMSASFLVIPSHVIDCDDDEQLRAVARQFLVPMLGPPHSPHS</sequence>
<dbReference type="InterPro" id="IPR001647">
    <property type="entry name" value="HTH_TetR"/>
</dbReference>
<feature type="DNA-binding region" description="H-T-H motif" evidence="2">
    <location>
        <begin position="56"/>
        <end position="75"/>
    </location>
</feature>
<evidence type="ECO:0000256" key="1">
    <source>
        <dbReference type="ARBA" id="ARBA00023125"/>
    </source>
</evidence>
<dbReference type="PANTHER" id="PTHR30055:SF153">
    <property type="entry name" value="HTH-TYPE TRANSCRIPTIONAL REPRESSOR RV3405C"/>
    <property type="match status" value="1"/>
</dbReference>
<name>A0ABV1VSH0_9ACTN</name>
<dbReference type="Gene3D" id="1.10.357.10">
    <property type="entry name" value="Tetracycline Repressor, domain 2"/>
    <property type="match status" value="1"/>
</dbReference>
<dbReference type="PANTHER" id="PTHR30055">
    <property type="entry name" value="HTH-TYPE TRANSCRIPTIONAL REGULATOR RUTR"/>
    <property type="match status" value="1"/>
</dbReference>
<accession>A0ABV1VSH0</accession>
<dbReference type="Proteomes" id="UP001490330">
    <property type="component" value="Unassembled WGS sequence"/>
</dbReference>
<dbReference type="Pfam" id="PF00440">
    <property type="entry name" value="TetR_N"/>
    <property type="match status" value="1"/>
</dbReference>
<dbReference type="RefSeq" id="WP_350725126.1">
    <property type="nucleotide sequence ID" value="NZ_JBEPCO010000065.1"/>
</dbReference>
<keyword evidence="5" id="KW-1185">Reference proteome</keyword>
<evidence type="ECO:0000259" key="3">
    <source>
        <dbReference type="PROSITE" id="PS50977"/>
    </source>
</evidence>
<reference evidence="4 5" key="1">
    <citation type="submission" date="2024-06" db="EMBL/GenBank/DDBJ databases">
        <title>The Natural Products Discovery Center: Release of the First 8490 Sequenced Strains for Exploring Actinobacteria Biosynthetic Diversity.</title>
        <authorList>
            <person name="Kalkreuter E."/>
            <person name="Kautsar S.A."/>
            <person name="Yang D."/>
            <person name="Bader C.D."/>
            <person name="Teijaro C.N."/>
            <person name="Fluegel L."/>
            <person name="Davis C.M."/>
            <person name="Simpson J.R."/>
            <person name="Lauterbach L."/>
            <person name="Steele A.D."/>
            <person name="Gui C."/>
            <person name="Meng S."/>
            <person name="Li G."/>
            <person name="Viehrig K."/>
            <person name="Ye F."/>
            <person name="Su P."/>
            <person name="Kiefer A.F."/>
            <person name="Nichols A."/>
            <person name="Cepeda A.J."/>
            <person name="Yan W."/>
            <person name="Fan B."/>
            <person name="Jiang Y."/>
            <person name="Adhikari A."/>
            <person name="Zheng C.-J."/>
            <person name="Schuster L."/>
            <person name="Cowan T.M."/>
            <person name="Smanski M.J."/>
            <person name="Chevrette M.G."/>
            <person name="De Carvalho L.P.S."/>
            <person name="Shen B."/>
        </authorList>
    </citation>
    <scope>NUCLEOTIDE SEQUENCE [LARGE SCALE GENOMIC DNA]</scope>
    <source>
        <strain evidence="4 5">NPDC000632</strain>
    </source>
</reference>
<protein>
    <submittedName>
        <fullName evidence="4">TetR/AcrR family transcriptional regulator</fullName>
    </submittedName>
</protein>
<keyword evidence="1 2" id="KW-0238">DNA-binding</keyword>
<comment type="caution">
    <text evidence="4">The sequence shown here is derived from an EMBL/GenBank/DDBJ whole genome shotgun (WGS) entry which is preliminary data.</text>
</comment>
<dbReference type="InterPro" id="IPR050109">
    <property type="entry name" value="HTH-type_TetR-like_transc_reg"/>
</dbReference>
<dbReference type="PROSITE" id="PS50977">
    <property type="entry name" value="HTH_TETR_2"/>
    <property type="match status" value="1"/>
</dbReference>
<feature type="domain" description="HTH tetR-type" evidence="3">
    <location>
        <begin position="33"/>
        <end position="93"/>
    </location>
</feature>